<name>A0A8J8N974_HALGN</name>
<feature type="region of interest" description="Disordered" evidence="1">
    <location>
        <begin position="119"/>
        <end position="152"/>
    </location>
</feature>
<protein>
    <submittedName>
        <fullName evidence="2">Uncharacterized protein</fullName>
    </submittedName>
</protein>
<evidence type="ECO:0000313" key="2">
    <source>
        <dbReference type="EMBL" id="TNV70648.1"/>
    </source>
</evidence>
<dbReference type="AlphaFoldDB" id="A0A8J8N974"/>
<reference evidence="2" key="1">
    <citation type="submission" date="2019-06" db="EMBL/GenBank/DDBJ databases">
        <authorList>
            <person name="Zheng W."/>
        </authorList>
    </citation>
    <scope>NUCLEOTIDE SEQUENCE</scope>
    <source>
        <strain evidence="2">QDHG01</strain>
    </source>
</reference>
<evidence type="ECO:0000313" key="3">
    <source>
        <dbReference type="Proteomes" id="UP000785679"/>
    </source>
</evidence>
<dbReference type="EMBL" id="RRYP01034416">
    <property type="protein sequence ID" value="TNV70648.1"/>
    <property type="molecule type" value="Genomic_DNA"/>
</dbReference>
<evidence type="ECO:0000256" key="1">
    <source>
        <dbReference type="SAM" id="MobiDB-lite"/>
    </source>
</evidence>
<comment type="caution">
    <text evidence="2">The sequence shown here is derived from an EMBL/GenBank/DDBJ whole genome shotgun (WGS) entry which is preliminary data.</text>
</comment>
<accession>A0A8J8N974</accession>
<proteinExistence type="predicted"/>
<organism evidence="2 3">
    <name type="scientific">Halteria grandinella</name>
    <dbReference type="NCBI Taxonomy" id="5974"/>
    <lineage>
        <taxon>Eukaryota</taxon>
        <taxon>Sar</taxon>
        <taxon>Alveolata</taxon>
        <taxon>Ciliophora</taxon>
        <taxon>Intramacronucleata</taxon>
        <taxon>Spirotrichea</taxon>
        <taxon>Stichotrichia</taxon>
        <taxon>Sporadotrichida</taxon>
        <taxon>Halteriidae</taxon>
        <taxon>Halteria</taxon>
    </lineage>
</organism>
<sequence>MSTRGRGVSWCEGVFISQLDNHTYINHLITCAAMKSVSGCLQAQRPLAQSAHPLIAGFPLQPPDDPNWAHTLSVAHMQEGDRIMKVNDMRICTADSPFPCFARVSRSTCGDRDGLYSHGKSGGGSLSETSNGDDGRKGIQTQNHSDPHPYRSPGLVIFPYSDGGHSGNSALCFSLGGAFSCRSLKRRMSCYGATCRNLCMLIFNHESDLRNALSCNSSSSLVLEHSYSFLMQMIANQQMFVMDHQRTYLSQVPFEEGAWRGLLMSPRIQAF</sequence>
<gene>
    <name evidence="2" type="ORF">FGO68_gene16023</name>
</gene>
<dbReference type="Proteomes" id="UP000785679">
    <property type="component" value="Unassembled WGS sequence"/>
</dbReference>
<keyword evidence="3" id="KW-1185">Reference proteome</keyword>